<dbReference type="Proteomes" id="UP001392318">
    <property type="component" value="Unassembled WGS sequence"/>
</dbReference>
<gene>
    <name evidence="1" type="ORF">VSR83_17555</name>
</gene>
<protein>
    <submittedName>
        <fullName evidence="1">Uncharacterized protein</fullName>
    </submittedName>
</protein>
<dbReference type="EMBL" id="JAYMRU010000012">
    <property type="protein sequence ID" value="MEM5401879.1"/>
    <property type="molecule type" value="Genomic_DNA"/>
</dbReference>
<evidence type="ECO:0000313" key="1">
    <source>
        <dbReference type="EMBL" id="MEM5401879.1"/>
    </source>
</evidence>
<sequence>MAAITIPTTVESTPTTFTPAFPFVAQTNDFDDVFACAAMLSGKTIEEVREIAVAKTKHPARGPYYLGETQIAALLAQLGLVATVYKEVSRVADIPNVALLLVDYNAEMEVGRHILFHRAKASHASGTTIEYALDPAPWCKPADRVRTNFKSIAGHWAIGIHATASRTGWPSFCP</sequence>
<accession>A0ACC6RK95</accession>
<name>A0ACC6RK95_9BURK</name>
<organism evidence="1 2">
    <name type="scientific">Paraburkholderia unamae</name>
    <dbReference type="NCBI Taxonomy" id="219649"/>
    <lineage>
        <taxon>Bacteria</taxon>
        <taxon>Pseudomonadati</taxon>
        <taxon>Pseudomonadota</taxon>
        <taxon>Betaproteobacteria</taxon>
        <taxon>Burkholderiales</taxon>
        <taxon>Burkholderiaceae</taxon>
        <taxon>Paraburkholderia</taxon>
    </lineage>
</organism>
<proteinExistence type="predicted"/>
<keyword evidence="2" id="KW-1185">Reference proteome</keyword>
<reference evidence="1" key="1">
    <citation type="submission" date="2024-01" db="EMBL/GenBank/DDBJ databases">
        <title>The diversity of rhizobia nodulating Mimosa spp. in eleven states of Brazil covering several biomes is determined by host plant, location, and edaphic factors.</title>
        <authorList>
            <person name="Rouws L."/>
            <person name="Barauna A."/>
            <person name="Beukes C."/>
            <person name="De Faria S.M."/>
            <person name="Gross E."/>
            <person name="Dos Reis Junior F.B."/>
            <person name="Simon M."/>
            <person name="Maluk M."/>
            <person name="Odee D.W."/>
            <person name="Kenicer G."/>
            <person name="Young J.P.W."/>
            <person name="Reis V.M."/>
            <person name="Zilli J."/>
            <person name="James E.K."/>
        </authorList>
    </citation>
    <scope>NUCLEOTIDE SEQUENCE</scope>
    <source>
        <strain evidence="1">JPY452</strain>
    </source>
</reference>
<comment type="caution">
    <text evidence="1">The sequence shown here is derived from an EMBL/GenBank/DDBJ whole genome shotgun (WGS) entry which is preliminary data.</text>
</comment>
<evidence type="ECO:0000313" key="2">
    <source>
        <dbReference type="Proteomes" id="UP001392318"/>
    </source>
</evidence>